<keyword evidence="4" id="KW-0378">Hydrolase</keyword>
<dbReference type="InterPro" id="IPR001915">
    <property type="entry name" value="Peptidase_M48"/>
</dbReference>
<sequence length="494" mass="53672">MTDLKLSSFRKPLLALALIAIGPLLSACSTSEATGRTFFNGGMSPDQEQEVGRTEHAKIVKEFGGVYNEDPALTNYITKLGTFLGKTSETPDQKFTFTLLDSPVVNAFALPGGYVYTTRGLLALANDEAELAGVIAHEIGHVTAKHSAERYGSTLTAGLLAAGVGILTGSGEAAQAASAVGNLAVTGFSREQEFEADLLGVRYLTRGGFDPNGMGEFLTQLQASSRLDATIAGDPGRADKFNIMQTHPRTADRIERAIKQAGTTAVKNPIIGRDVYLKKIDGMLYGDDPSQGYIRGQTFSHPELKLTFTAPEGFRLINSKTKVAAVGPDDSIIIFDGAKGKVSGSLKSYLVNTWAEKAPIKGVENITINGMEAVTGSISIKQRNGQRDFRLIAIRFDGDKVYRFTFVTNPNQTNRLSEDFRRTTYSFKRISKSEAAKLKPYRIKIHTVRSGETLASLAKKMPFSDYKLERLLVLNGLKENSPLQRGQKVKLITE</sequence>
<evidence type="ECO:0000256" key="3">
    <source>
        <dbReference type="ARBA" id="ARBA00022723"/>
    </source>
</evidence>
<organism evidence="9 10">
    <name type="scientific">Kiloniella antarctica</name>
    <dbReference type="NCBI Taxonomy" id="1550907"/>
    <lineage>
        <taxon>Bacteria</taxon>
        <taxon>Pseudomonadati</taxon>
        <taxon>Pseudomonadota</taxon>
        <taxon>Alphaproteobacteria</taxon>
        <taxon>Rhodospirillales</taxon>
        <taxon>Kiloniellaceae</taxon>
        <taxon>Kiloniella</taxon>
    </lineage>
</organism>
<dbReference type="PANTHER" id="PTHR22726">
    <property type="entry name" value="METALLOENDOPEPTIDASE OMA1"/>
    <property type="match status" value="1"/>
</dbReference>
<protein>
    <submittedName>
        <fullName evidence="9">M48 family metalloprotease</fullName>
    </submittedName>
</protein>
<keyword evidence="6 9" id="KW-0482">Metalloprotease</keyword>
<evidence type="ECO:0000256" key="5">
    <source>
        <dbReference type="ARBA" id="ARBA00022833"/>
    </source>
</evidence>
<dbReference type="InterPro" id="IPR018392">
    <property type="entry name" value="LysM"/>
</dbReference>
<evidence type="ECO:0000256" key="2">
    <source>
        <dbReference type="ARBA" id="ARBA00022670"/>
    </source>
</evidence>
<name>A0ABW5BET4_9PROT</name>
<dbReference type="Proteomes" id="UP001597294">
    <property type="component" value="Unassembled WGS sequence"/>
</dbReference>
<dbReference type="PROSITE" id="PS51257">
    <property type="entry name" value="PROKAR_LIPOPROTEIN"/>
    <property type="match status" value="1"/>
</dbReference>
<feature type="domain" description="LysM" evidence="8">
    <location>
        <begin position="444"/>
        <end position="491"/>
    </location>
</feature>
<dbReference type="PROSITE" id="PS51782">
    <property type="entry name" value="LYSM"/>
    <property type="match status" value="1"/>
</dbReference>
<dbReference type="CDD" id="cd00118">
    <property type="entry name" value="LysM"/>
    <property type="match status" value="1"/>
</dbReference>
<keyword evidence="2" id="KW-0645">Protease</keyword>
<feature type="signal peptide" evidence="7">
    <location>
        <begin position="1"/>
        <end position="26"/>
    </location>
</feature>
<comment type="caution">
    <text evidence="9">The sequence shown here is derived from an EMBL/GenBank/DDBJ whole genome shotgun (WGS) entry which is preliminary data.</text>
</comment>
<dbReference type="RefSeq" id="WP_380248370.1">
    <property type="nucleotide sequence ID" value="NZ_JBHUII010000001.1"/>
</dbReference>
<evidence type="ECO:0000256" key="6">
    <source>
        <dbReference type="ARBA" id="ARBA00023049"/>
    </source>
</evidence>
<evidence type="ECO:0000256" key="4">
    <source>
        <dbReference type="ARBA" id="ARBA00022801"/>
    </source>
</evidence>
<evidence type="ECO:0000313" key="9">
    <source>
        <dbReference type="EMBL" id="MFD2204612.1"/>
    </source>
</evidence>
<dbReference type="Pfam" id="PF01476">
    <property type="entry name" value="LysM"/>
    <property type="match status" value="1"/>
</dbReference>
<accession>A0ABW5BET4</accession>
<evidence type="ECO:0000259" key="8">
    <source>
        <dbReference type="PROSITE" id="PS51782"/>
    </source>
</evidence>
<evidence type="ECO:0000256" key="1">
    <source>
        <dbReference type="ARBA" id="ARBA00001947"/>
    </source>
</evidence>
<dbReference type="Gene3D" id="3.10.350.10">
    <property type="entry name" value="LysM domain"/>
    <property type="match status" value="1"/>
</dbReference>
<gene>
    <name evidence="9" type="ORF">ACFSKO_03275</name>
</gene>
<dbReference type="Gene3D" id="3.30.2010.10">
    <property type="entry name" value="Metalloproteases ('zincins'), catalytic domain"/>
    <property type="match status" value="1"/>
</dbReference>
<dbReference type="SUPFAM" id="SSF54106">
    <property type="entry name" value="LysM domain"/>
    <property type="match status" value="1"/>
</dbReference>
<keyword evidence="10" id="KW-1185">Reference proteome</keyword>
<evidence type="ECO:0000313" key="10">
    <source>
        <dbReference type="Proteomes" id="UP001597294"/>
    </source>
</evidence>
<dbReference type="Pfam" id="PF01435">
    <property type="entry name" value="Peptidase_M48"/>
    <property type="match status" value="1"/>
</dbReference>
<reference evidence="10" key="1">
    <citation type="journal article" date="2019" name="Int. J. Syst. Evol. Microbiol.">
        <title>The Global Catalogue of Microorganisms (GCM) 10K type strain sequencing project: providing services to taxonomists for standard genome sequencing and annotation.</title>
        <authorList>
            <consortium name="The Broad Institute Genomics Platform"/>
            <consortium name="The Broad Institute Genome Sequencing Center for Infectious Disease"/>
            <person name="Wu L."/>
            <person name="Ma J."/>
        </authorList>
    </citation>
    <scope>NUCLEOTIDE SEQUENCE [LARGE SCALE GENOMIC DNA]</scope>
    <source>
        <strain evidence="10">CGMCC 4.7192</strain>
    </source>
</reference>
<dbReference type="GO" id="GO:0008237">
    <property type="term" value="F:metallopeptidase activity"/>
    <property type="evidence" value="ECO:0007669"/>
    <property type="project" value="UniProtKB-KW"/>
</dbReference>
<dbReference type="InterPro" id="IPR036779">
    <property type="entry name" value="LysM_dom_sf"/>
</dbReference>
<proteinExistence type="predicted"/>
<dbReference type="InterPro" id="IPR051156">
    <property type="entry name" value="Mito/Outer_Membr_Metalloprot"/>
</dbReference>
<feature type="chain" id="PRO_5046912609" evidence="7">
    <location>
        <begin position="27"/>
        <end position="494"/>
    </location>
</feature>
<keyword evidence="7" id="KW-0732">Signal</keyword>
<keyword evidence="5" id="KW-0862">Zinc</keyword>
<keyword evidence="3" id="KW-0479">Metal-binding</keyword>
<dbReference type="EMBL" id="JBHUII010000001">
    <property type="protein sequence ID" value="MFD2204612.1"/>
    <property type="molecule type" value="Genomic_DNA"/>
</dbReference>
<evidence type="ECO:0000256" key="7">
    <source>
        <dbReference type="SAM" id="SignalP"/>
    </source>
</evidence>
<dbReference type="PANTHER" id="PTHR22726:SF1">
    <property type="entry name" value="METALLOENDOPEPTIDASE OMA1, MITOCHONDRIAL"/>
    <property type="match status" value="1"/>
</dbReference>
<comment type="cofactor">
    <cofactor evidence="1">
        <name>Zn(2+)</name>
        <dbReference type="ChEBI" id="CHEBI:29105"/>
    </cofactor>
</comment>